<dbReference type="Proteomes" id="UP001286313">
    <property type="component" value="Unassembled WGS sequence"/>
</dbReference>
<dbReference type="PROSITE" id="PS50948">
    <property type="entry name" value="PAN"/>
    <property type="match status" value="1"/>
</dbReference>
<feature type="compositionally biased region" description="Polar residues" evidence="1">
    <location>
        <begin position="695"/>
        <end position="706"/>
    </location>
</feature>
<feature type="transmembrane region" description="Helical" evidence="2">
    <location>
        <begin position="1232"/>
        <end position="1256"/>
    </location>
</feature>
<reference evidence="5" key="1">
    <citation type="submission" date="2023-10" db="EMBL/GenBank/DDBJ databases">
        <title>Genome assemblies of two species of porcelain crab, Petrolisthes cinctipes and Petrolisthes manimaculis (Anomura: Porcellanidae).</title>
        <authorList>
            <person name="Angst P."/>
        </authorList>
    </citation>
    <scope>NUCLEOTIDE SEQUENCE</scope>
    <source>
        <strain evidence="5">PB745_01</strain>
        <tissue evidence="5">Gill</tissue>
    </source>
</reference>
<evidence type="ECO:0000256" key="3">
    <source>
        <dbReference type="SAM" id="SignalP"/>
    </source>
</evidence>
<organism evidence="5 6">
    <name type="scientific">Petrolisthes cinctipes</name>
    <name type="common">Flat porcelain crab</name>
    <dbReference type="NCBI Taxonomy" id="88211"/>
    <lineage>
        <taxon>Eukaryota</taxon>
        <taxon>Metazoa</taxon>
        <taxon>Ecdysozoa</taxon>
        <taxon>Arthropoda</taxon>
        <taxon>Crustacea</taxon>
        <taxon>Multicrustacea</taxon>
        <taxon>Malacostraca</taxon>
        <taxon>Eumalacostraca</taxon>
        <taxon>Eucarida</taxon>
        <taxon>Decapoda</taxon>
        <taxon>Pleocyemata</taxon>
        <taxon>Anomura</taxon>
        <taxon>Galatheoidea</taxon>
        <taxon>Porcellanidae</taxon>
        <taxon>Petrolisthes</taxon>
    </lineage>
</organism>
<name>A0AAE1ELG0_PETCI</name>
<dbReference type="Pfam" id="PF25898">
    <property type="entry name" value="LolA_2nd_metazoa"/>
    <property type="match status" value="1"/>
</dbReference>
<evidence type="ECO:0000259" key="4">
    <source>
        <dbReference type="PROSITE" id="PS50948"/>
    </source>
</evidence>
<dbReference type="CDD" id="cd01099">
    <property type="entry name" value="PAN_AP_HGF"/>
    <property type="match status" value="1"/>
</dbReference>
<dbReference type="PANTHER" id="PTHR36902:SF1">
    <property type="entry name" value="ENRICHED IN SURFACE-LABELED PROTEOME PROTEIN 9"/>
    <property type="match status" value="1"/>
</dbReference>
<feature type="compositionally biased region" description="Basic and acidic residues" evidence="1">
    <location>
        <begin position="718"/>
        <end position="728"/>
    </location>
</feature>
<evidence type="ECO:0000256" key="2">
    <source>
        <dbReference type="SAM" id="Phobius"/>
    </source>
</evidence>
<feature type="region of interest" description="Disordered" evidence="1">
    <location>
        <begin position="1265"/>
        <end position="1289"/>
    </location>
</feature>
<dbReference type="InterPro" id="IPR003609">
    <property type="entry name" value="Pan_app"/>
</dbReference>
<feature type="signal peptide" evidence="3">
    <location>
        <begin position="1"/>
        <end position="35"/>
    </location>
</feature>
<evidence type="ECO:0000256" key="1">
    <source>
        <dbReference type="SAM" id="MobiDB-lite"/>
    </source>
</evidence>
<proteinExistence type="predicted"/>
<protein>
    <recommendedName>
        <fullName evidence="4">Apple domain-containing protein</fullName>
    </recommendedName>
</protein>
<dbReference type="EMBL" id="JAWQEG010005806">
    <property type="protein sequence ID" value="KAK3856722.1"/>
    <property type="molecule type" value="Genomic_DNA"/>
</dbReference>
<keyword evidence="2" id="KW-0812">Transmembrane</keyword>
<dbReference type="SUPFAM" id="SSF57414">
    <property type="entry name" value="Hairpin loop containing domain-like"/>
    <property type="match status" value="1"/>
</dbReference>
<evidence type="ECO:0000313" key="5">
    <source>
        <dbReference type="EMBL" id="KAK3856722.1"/>
    </source>
</evidence>
<feature type="domain" description="Apple" evidence="4">
    <location>
        <begin position="1001"/>
        <end position="1106"/>
    </location>
</feature>
<feature type="compositionally biased region" description="Gly residues" evidence="1">
    <location>
        <begin position="952"/>
        <end position="975"/>
    </location>
</feature>
<dbReference type="PANTHER" id="PTHR36902">
    <property type="entry name" value="ENRICHED IN SURFACE-LABELED PROTEOME PROTEIN 9"/>
    <property type="match status" value="1"/>
</dbReference>
<feature type="compositionally biased region" description="Basic and acidic residues" evidence="1">
    <location>
        <begin position="684"/>
        <end position="694"/>
    </location>
</feature>
<feature type="region of interest" description="Disordered" evidence="1">
    <location>
        <begin position="952"/>
        <end position="988"/>
    </location>
</feature>
<dbReference type="InterPro" id="IPR058831">
    <property type="entry name" value="LolA-like_dom_2nd"/>
</dbReference>
<feature type="region of interest" description="Disordered" evidence="1">
    <location>
        <begin position="682"/>
        <end position="744"/>
    </location>
</feature>
<feature type="chain" id="PRO_5042232334" description="Apple domain-containing protein" evidence="3">
    <location>
        <begin position="36"/>
        <end position="1289"/>
    </location>
</feature>
<keyword evidence="6" id="KW-1185">Reference proteome</keyword>
<feature type="region of interest" description="Disordered" evidence="1">
    <location>
        <begin position="76"/>
        <end position="132"/>
    </location>
</feature>
<gene>
    <name evidence="5" type="ORF">Pcinc_036966</name>
</gene>
<keyword evidence="3" id="KW-0732">Signal</keyword>
<keyword evidence="2" id="KW-1133">Transmembrane helix</keyword>
<evidence type="ECO:0000313" key="6">
    <source>
        <dbReference type="Proteomes" id="UP001286313"/>
    </source>
</evidence>
<feature type="compositionally biased region" description="Basic and acidic residues" evidence="1">
    <location>
        <begin position="1279"/>
        <end position="1289"/>
    </location>
</feature>
<accession>A0AAE1ELG0</accession>
<comment type="caution">
    <text evidence="5">The sequence shown here is derived from an EMBL/GenBank/DDBJ whole genome shotgun (WGS) entry which is preliminary data.</text>
</comment>
<sequence length="1289" mass="143533">MAETGREGQSRVSSRYFVFLLLLFFLLLLVRKGAGKEGGRDEEGVVEGGGRATLKGKTQLLEAAEQRLEIEDTQAREVDERTRKEKEKRDIKLKQKIDHEEEREGKKNTGEKYEETTTGKERNPPKEREGIEEITMKGVRERQDFPLCSDITDNENRDHPAPSYVQTLQGSFSMVVEMTYMTRNMTYYVEEAREVAMVEGKGVNTGAVHITSNGSKVAYYNYPDSGQFVEEMDGQCRLVGTDMPPFNEWGWWDTDIHHGSPLYGPSALFRYAYFTNKRYVGVENVNGVNAELWFTCQGNHSVVVYYYFSERSWEMPLGEEVLTEGEGRNPVKIEVIFLDTSERVQYNILEFTPFITKPALVETPRGESCEGSVSLLPDAPVPIPDSHFSFYQEVVHHSSIDGTDLGATPQQTTKVKLTYSYPLSLVRYDYSPPTTTSTPTTLRVIHDFNTGVQYVVDENLANCTRSRIPDHFFDDYVDGIFSTGGQMVSPNQLFHLDDAFTVVGPHTTRYDPPTSFTLAASPLPKAILWTSTRSDLPDPDTEGLQNFPKAVLEYYFMKRLEETWNGIEVVDVPVRADVFVYNSSDPTQVVAMRTVNIYDYSVVRQYAEDEFYVGECILDQDQVRGRGTTVFIIVFPANEVQEEAVTENIDSFRNQLLFTLLAATEISPTRVLNLEVSIDLATPGRDDTSKKQDIHTNNSNVNKYSYNENNEHNPIPNHHQDHHSDSNRSKKRLPRQQQIPRRDYGVTNSILATVRIAERAPYIFSYVEPNDDPHPVPGSQEEVMRGVTEAETCASLCSTHTEFDCRAFHQCGDTCYLSRVEGTDGVPDQSVEGCHLWVLSVSNTSLPDPPTHEAFQRLHRVVSLHLFTILLKYQDHTVSVSATEALEYDQLDPLSPLRGQFSLAASSTALLNPDTRILQVANLDACFAACVGWKEYRCVTLSYRQQDSGNGGIGGNRGGGWTEKGDNSGRGVGGGRAEKRDRGGGSVGAGGGRVVINGGQCSLSATHYADLNFSSITPDSLADLYSRLYLVEYDPVFGGVALNTSGILYNDVASLDDCARLCTTETSISCQSFEYCYDDPTSSCHLHSEHFLDVVDGGNYLTNTSCMHFSSKTDLSFSQYPGEGWPETEHHLVARDASASACAKLCLQDMEEVCESFDMCSACEDSDVPVCGQDNKGILNLCYLSTRHLGQPGASLVPAPHCRHYSREVFGDLDYPGWLSSTSTKPYTSEDMAWLGVAMVILGALMTLGFLALLVLTAPTLITPNASSSSEPTPMSYVDLRERVGESES</sequence>
<keyword evidence="2" id="KW-0472">Membrane</keyword>
<dbReference type="Pfam" id="PF00024">
    <property type="entry name" value="PAN_1"/>
    <property type="match status" value="1"/>
</dbReference>
<dbReference type="Gene3D" id="3.50.4.10">
    <property type="entry name" value="Hepatocyte Growth Factor"/>
    <property type="match status" value="1"/>
</dbReference>